<dbReference type="AlphaFoldDB" id="A0A382D8R8"/>
<dbReference type="EMBL" id="UINC01038030">
    <property type="protein sequence ID" value="SVB34424.1"/>
    <property type="molecule type" value="Genomic_DNA"/>
</dbReference>
<dbReference type="GO" id="GO:0046872">
    <property type="term" value="F:metal ion binding"/>
    <property type="evidence" value="ECO:0007669"/>
    <property type="project" value="UniProtKB-KW"/>
</dbReference>
<evidence type="ECO:0000256" key="2">
    <source>
        <dbReference type="ARBA" id="ARBA00010231"/>
    </source>
</evidence>
<evidence type="ECO:0000256" key="4">
    <source>
        <dbReference type="ARBA" id="ARBA00022723"/>
    </source>
</evidence>
<keyword evidence="3" id="KW-0597">Phosphoprotein</keyword>
<dbReference type="PRINTS" id="PR00509">
    <property type="entry name" value="PGMPMM"/>
</dbReference>
<dbReference type="SUPFAM" id="SSF55957">
    <property type="entry name" value="Phosphoglucomutase, C-terminal domain"/>
    <property type="match status" value="1"/>
</dbReference>
<evidence type="ECO:0000256" key="1">
    <source>
        <dbReference type="ARBA" id="ARBA00001946"/>
    </source>
</evidence>
<feature type="domain" description="Alpha-D-phosphohexomutase alpha/beta/alpha" evidence="8">
    <location>
        <begin position="13"/>
        <end position="146"/>
    </location>
</feature>
<feature type="domain" description="Alpha-D-phosphohexomutase alpha/beta/alpha" evidence="10">
    <location>
        <begin position="263"/>
        <end position="378"/>
    </location>
</feature>
<gene>
    <name evidence="11" type="ORF">METZ01_LOCUS187278</name>
</gene>
<evidence type="ECO:0000259" key="8">
    <source>
        <dbReference type="Pfam" id="PF02878"/>
    </source>
</evidence>
<dbReference type="InterPro" id="IPR005843">
    <property type="entry name" value="A-D-PHexomutase_C"/>
</dbReference>
<dbReference type="SUPFAM" id="SSF53738">
    <property type="entry name" value="Phosphoglucomutase, first 3 domains"/>
    <property type="match status" value="3"/>
</dbReference>
<keyword evidence="6" id="KW-0413">Isomerase</keyword>
<dbReference type="Pfam" id="PF02879">
    <property type="entry name" value="PGM_PMM_II"/>
    <property type="match status" value="1"/>
</dbReference>
<dbReference type="CDD" id="cd03089">
    <property type="entry name" value="PMM_PGM"/>
    <property type="match status" value="1"/>
</dbReference>
<evidence type="ECO:0000256" key="6">
    <source>
        <dbReference type="ARBA" id="ARBA00023235"/>
    </source>
</evidence>
<keyword evidence="4" id="KW-0479">Metal-binding</keyword>
<dbReference type="PANTHER" id="PTHR43771:SF2">
    <property type="entry name" value="PHOSPHOMANNOMUTASE_PHOSPHOGLUCOMUTASE"/>
    <property type="match status" value="1"/>
</dbReference>
<dbReference type="Pfam" id="PF00408">
    <property type="entry name" value="PGM_PMM_IV"/>
    <property type="match status" value="1"/>
</dbReference>
<dbReference type="Gene3D" id="3.40.120.10">
    <property type="entry name" value="Alpha-D-Glucose-1,6-Bisphosphate, subunit A, domain 3"/>
    <property type="match status" value="3"/>
</dbReference>
<dbReference type="InterPro" id="IPR016055">
    <property type="entry name" value="A-D-PHexomutase_a/b/a-I/II/III"/>
</dbReference>
<feature type="domain" description="Alpha-D-phosphohexomutase C-terminal" evidence="7">
    <location>
        <begin position="408"/>
        <end position="469"/>
    </location>
</feature>
<dbReference type="PANTHER" id="PTHR43771">
    <property type="entry name" value="PHOSPHOMANNOMUTASE"/>
    <property type="match status" value="1"/>
</dbReference>
<proteinExistence type="inferred from homology"/>
<dbReference type="GO" id="GO:0016868">
    <property type="term" value="F:intramolecular phosphotransferase activity"/>
    <property type="evidence" value="ECO:0007669"/>
    <property type="project" value="InterPro"/>
</dbReference>
<evidence type="ECO:0008006" key="12">
    <source>
        <dbReference type="Google" id="ProtNLM"/>
    </source>
</evidence>
<dbReference type="InterPro" id="IPR036900">
    <property type="entry name" value="A-D-PHexomutase_C_sf"/>
</dbReference>
<organism evidence="11">
    <name type="scientific">marine metagenome</name>
    <dbReference type="NCBI Taxonomy" id="408172"/>
    <lineage>
        <taxon>unclassified sequences</taxon>
        <taxon>metagenomes</taxon>
        <taxon>ecological metagenomes</taxon>
    </lineage>
</organism>
<dbReference type="Pfam" id="PF02878">
    <property type="entry name" value="PGM_PMM_I"/>
    <property type="match status" value="1"/>
</dbReference>
<evidence type="ECO:0000259" key="10">
    <source>
        <dbReference type="Pfam" id="PF02880"/>
    </source>
</evidence>
<sequence length="485" mass="54226">MPKTETVHIDPNGFREYDARWLYPKDINQEGIKNIGRGLGSQIISKTNQSPRVIVGHDYRSYSEEVKKKLIEGLIDTGCNVEDIGLALSPTAYFAQFHLNTDAIAMVTASHNENGWTGIKMGIEKGLTHSDTEMKELKNIVFEKKFVNGKGSYKEIKKFKDIYIGNLIKNKIKNKIKAVVACGNGTAGIFAPEVLKGVGCKIIELDCNLDYNFPKYNPNPEDLKMLSALSSSVKKNKADIGFAFDGDGDRLGVIDENGNEIFSDKIGLLISRNLSIEHKNSKFIVDVKSTGLFKTDEILKKNSCKTIYWKTGHSYIKRKVNQEKALAGFEKSGHFFFNKPLGLGYDDGILSAIQVCKLLDKNSPKKISNLLEEIPKTYQSPTMAPYCADEEKYKVVDIIIQKFNELFEKKTKIVGKLISEILNINGVRFILENGSWGLIRASSNKPSLVVVTESTQSMDEMKAIFSFIDNLLKATGKVGKYDQKI</sequence>
<reference evidence="11" key="1">
    <citation type="submission" date="2018-05" db="EMBL/GenBank/DDBJ databases">
        <authorList>
            <person name="Lanie J.A."/>
            <person name="Ng W.-L."/>
            <person name="Kazmierczak K.M."/>
            <person name="Andrzejewski T.M."/>
            <person name="Davidsen T.M."/>
            <person name="Wayne K.J."/>
            <person name="Tettelin H."/>
            <person name="Glass J.I."/>
            <person name="Rusch D."/>
            <person name="Podicherti R."/>
            <person name="Tsui H.-C.T."/>
            <person name="Winkler M.E."/>
        </authorList>
    </citation>
    <scope>NUCLEOTIDE SEQUENCE</scope>
</reference>
<evidence type="ECO:0000259" key="9">
    <source>
        <dbReference type="Pfam" id="PF02879"/>
    </source>
</evidence>
<evidence type="ECO:0000256" key="3">
    <source>
        <dbReference type="ARBA" id="ARBA00022553"/>
    </source>
</evidence>
<dbReference type="InterPro" id="IPR005841">
    <property type="entry name" value="Alpha-D-phosphohexomutase_SF"/>
</dbReference>
<keyword evidence="5" id="KW-0460">Magnesium</keyword>
<dbReference type="InterPro" id="IPR005846">
    <property type="entry name" value="A-D-PHexomutase_a/b/a-III"/>
</dbReference>
<evidence type="ECO:0000259" key="7">
    <source>
        <dbReference type="Pfam" id="PF00408"/>
    </source>
</evidence>
<comment type="similarity">
    <text evidence="2">Belongs to the phosphohexose mutase family.</text>
</comment>
<evidence type="ECO:0000256" key="5">
    <source>
        <dbReference type="ARBA" id="ARBA00022842"/>
    </source>
</evidence>
<protein>
    <recommendedName>
        <fullName evidence="12">Phosphomannomutase/phosphoglucomutase</fullName>
    </recommendedName>
</protein>
<dbReference type="GO" id="GO:0005975">
    <property type="term" value="P:carbohydrate metabolic process"/>
    <property type="evidence" value="ECO:0007669"/>
    <property type="project" value="InterPro"/>
</dbReference>
<dbReference type="InterPro" id="IPR005844">
    <property type="entry name" value="A-D-PHexomutase_a/b/a-I"/>
</dbReference>
<name>A0A382D8R8_9ZZZZ</name>
<evidence type="ECO:0000313" key="11">
    <source>
        <dbReference type="EMBL" id="SVB34424.1"/>
    </source>
</evidence>
<dbReference type="Pfam" id="PF02880">
    <property type="entry name" value="PGM_PMM_III"/>
    <property type="match status" value="1"/>
</dbReference>
<accession>A0A382D8R8</accession>
<dbReference type="Gene3D" id="3.30.310.50">
    <property type="entry name" value="Alpha-D-phosphohexomutase, C-terminal domain"/>
    <property type="match status" value="1"/>
</dbReference>
<dbReference type="InterPro" id="IPR005845">
    <property type="entry name" value="A-D-PHexomutase_a/b/a-II"/>
</dbReference>
<comment type="cofactor">
    <cofactor evidence="1">
        <name>Mg(2+)</name>
        <dbReference type="ChEBI" id="CHEBI:18420"/>
    </cofactor>
</comment>
<feature type="domain" description="Alpha-D-phosphohexomutase alpha/beta/alpha" evidence="9">
    <location>
        <begin position="169"/>
        <end position="258"/>
    </location>
</feature>